<sequence length="120" mass="13468">MTRADGMQSKVHFKGDNDDFVIIVQDIEQVKKWKEDKSIPLVDVVDSFDVFCTHKQGVQGKLDRASNAELENEFGTHKEDDVVKMILEKGNLQETKGHGRQGDRNTMNGPMIGAATEVHN</sequence>
<dbReference type="Gene3D" id="3.30.1250.10">
    <property type="entry name" value="Ribosome maturation protein SBDS, N-terminal domain"/>
    <property type="match status" value="1"/>
</dbReference>
<feature type="region of interest" description="Disordered" evidence="1">
    <location>
        <begin position="91"/>
        <end position="120"/>
    </location>
</feature>
<dbReference type="AlphaFoldDB" id="A0A9P4IEX2"/>
<dbReference type="PANTHER" id="PTHR10927">
    <property type="entry name" value="RIBOSOME MATURATION PROTEIN SBDS"/>
    <property type="match status" value="1"/>
</dbReference>
<dbReference type="EMBL" id="ML978124">
    <property type="protein sequence ID" value="KAF2100310.1"/>
    <property type="molecule type" value="Genomic_DNA"/>
</dbReference>
<keyword evidence="4" id="KW-1185">Reference proteome</keyword>
<dbReference type="Pfam" id="PF01172">
    <property type="entry name" value="SBDS_N"/>
    <property type="match status" value="1"/>
</dbReference>
<gene>
    <name evidence="3" type="ORF">NA57DRAFT_54401</name>
</gene>
<feature type="domain" description="Ribosome maturation protein SDO1/SBDS N-terminal" evidence="2">
    <location>
        <begin position="8"/>
        <end position="97"/>
    </location>
</feature>
<name>A0A9P4IEX2_9PEZI</name>
<evidence type="ECO:0000259" key="2">
    <source>
        <dbReference type="Pfam" id="PF01172"/>
    </source>
</evidence>
<proteinExistence type="predicted"/>
<accession>A0A9P4IEX2</accession>
<dbReference type="InterPro" id="IPR036786">
    <property type="entry name" value="Ribosome_mat_SBDS_N_sf"/>
</dbReference>
<dbReference type="Proteomes" id="UP000799772">
    <property type="component" value="Unassembled WGS sequence"/>
</dbReference>
<dbReference type="InterPro" id="IPR019783">
    <property type="entry name" value="SDO1/SBDS_N"/>
</dbReference>
<dbReference type="OrthoDB" id="2567806at2759"/>
<evidence type="ECO:0000313" key="3">
    <source>
        <dbReference type="EMBL" id="KAF2100310.1"/>
    </source>
</evidence>
<dbReference type="SUPFAM" id="SSF89895">
    <property type="entry name" value="FYSH domain"/>
    <property type="match status" value="1"/>
</dbReference>
<dbReference type="InterPro" id="IPR039100">
    <property type="entry name" value="Sdo1/SBDS-like"/>
</dbReference>
<evidence type="ECO:0000256" key="1">
    <source>
        <dbReference type="SAM" id="MobiDB-lite"/>
    </source>
</evidence>
<organism evidence="3 4">
    <name type="scientific">Rhizodiscina lignyota</name>
    <dbReference type="NCBI Taxonomy" id="1504668"/>
    <lineage>
        <taxon>Eukaryota</taxon>
        <taxon>Fungi</taxon>
        <taxon>Dikarya</taxon>
        <taxon>Ascomycota</taxon>
        <taxon>Pezizomycotina</taxon>
        <taxon>Dothideomycetes</taxon>
        <taxon>Pleosporomycetidae</taxon>
        <taxon>Aulographales</taxon>
        <taxon>Rhizodiscinaceae</taxon>
        <taxon>Rhizodiscina</taxon>
    </lineage>
</organism>
<protein>
    <submittedName>
        <fullName evidence="3">DUF1960-domain-containing protein</fullName>
    </submittedName>
</protein>
<comment type="caution">
    <text evidence="3">The sequence shown here is derived from an EMBL/GenBank/DDBJ whole genome shotgun (WGS) entry which is preliminary data.</text>
</comment>
<dbReference type="PANTHER" id="PTHR10927:SF2">
    <property type="entry name" value="RESTRICTION OF TELOMERE CAPPING PROTEIN 3"/>
    <property type="match status" value="1"/>
</dbReference>
<reference evidence="3" key="1">
    <citation type="journal article" date="2020" name="Stud. Mycol.">
        <title>101 Dothideomycetes genomes: a test case for predicting lifestyles and emergence of pathogens.</title>
        <authorList>
            <person name="Haridas S."/>
            <person name="Albert R."/>
            <person name="Binder M."/>
            <person name="Bloem J."/>
            <person name="Labutti K."/>
            <person name="Salamov A."/>
            <person name="Andreopoulos B."/>
            <person name="Baker S."/>
            <person name="Barry K."/>
            <person name="Bills G."/>
            <person name="Bluhm B."/>
            <person name="Cannon C."/>
            <person name="Castanera R."/>
            <person name="Culley D."/>
            <person name="Daum C."/>
            <person name="Ezra D."/>
            <person name="Gonzalez J."/>
            <person name="Henrissat B."/>
            <person name="Kuo A."/>
            <person name="Liang C."/>
            <person name="Lipzen A."/>
            <person name="Lutzoni F."/>
            <person name="Magnuson J."/>
            <person name="Mondo S."/>
            <person name="Nolan M."/>
            <person name="Ohm R."/>
            <person name="Pangilinan J."/>
            <person name="Park H.-J."/>
            <person name="Ramirez L."/>
            <person name="Alfaro M."/>
            <person name="Sun H."/>
            <person name="Tritt A."/>
            <person name="Yoshinaga Y."/>
            <person name="Zwiers L.-H."/>
            <person name="Turgeon B."/>
            <person name="Goodwin S."/>
            <person name="Spatafora J."/>
            <person name="Crous P."/>
            <person name="Grigoriev I."/>
        </authorList>
    </citation>
    <scope>NUCLEOTIDE SEQUENCE</scope>
    <source>
        <strain evidence="3">CBS 133067</strain>
    </source>
</reference>
<evidence type="ECO:0000313" key="4">
    <source>
        <dbReference type="Proteomes" id="UP000799772"/>
    </source>
</evidence>